<feature type="domain" description="PKD-like" evidence="5">
    <location>
        <begin position="865"/>
        <end position="943"/>
    </location>
</feature>
<feature type="domain" description="PKD-like" evidence="5">
    <location>
        <begin position="695"/>
        <end position="774"/>
    </location>
</feature>
<feature type="domain" description="PKD-like" evidence="5">
    <location>
        <begin position="1040"/>
        <end position="1118"/>
    </location>
</feature>
<feature type="domain" description="PKD-like" evidence="5">
    <location>
        <begin position="788"/>
        <end position="858"/>
    </location>
</feature>
<feature type="domain" description="DUF11" evidence="4">
    <location>
        <begin position="242"/>
        <end position="342"/>
    </location>
</feature>
<dbReference type="NCBIfam" id="TIGR01451">
    <property type="entry name" value="B_ant_repeat"/>
    <property type="match status" value="1"/>
</dbReference>
<organism evidence="6 7">
    <name type="scientific">Pontibacter saemangeumensis</name>
    <dbReference type="NCBI Taxonomy" id="1084525"/>
    <lineage>
        <taxon>Bacteria</taxon>
        <taxon>Pseudomonadati</taxon>
        <taxon>Bacteroidota</taxon>
        <taxon>Cytophagia</taxon>
        <taxon>Cytophagales</taxon>
        <taxon>Hymenobacteraceae</taxon>
        <taxon>Pontibacter</taxon>
    </lineage>
</organism>
<dbReference type="NCBIfam" id="TIGR04131">
    <property type="entry name" value="Bac_Flav_CTERM"/>
    <property type="match status" value="1"/>
</dbReference>
<dbReference type="Proteomes" id="UP001500552">
    <property type="component" value="Unassembled WGS sequence"/>
</dbReference>
<protein>
    <submittedName>
        <fullName evidence="6">Uncharacterized protein</fullName>
    </submittedName>
</protein>
<dbReference type="Pfam" id="PF13585">
    <property type="entry name" value="CHU_C"/>
    <property type="match status" value="1"/>
</dbReference>
<feature type="signal peptide" evidence="3">
    <location>
        <begin position="1"/>
        <end position="24"/>
    </location>
</feature>
<feature type="chain" id="PRO_5047477100" evidence="3">
    <location>
        <begin position="25"/>
        <end position="1380"/>
    </location>
</feature>
<dbReference type="Pfam" id="PF19408">
    <property type="entry name" value="PKD_6"/>
    <property type="match status" value="11"/>
</dbReference>
<name>A0ABP8LTP9_9BACT</name>
<feature type="domain" description="PKD-like" evidence="5">
    <location>
        <begin position="1126"/>
        <end position="1205"/>
    </location>
</feature>
<dbReference type="RefSeq" id="WP_345159790.1">
    <property type="nucleotide sequence ID" value="NZ_BAABHC010000014.1"/>
</dbReference>
<feature type="domain" description="PKD-like" evidence="5">
    <location>
        <begin position="608"/>
        <end position="688"/>
    </location>
</feature>
<dbReference type="Gene3D" id="2.60.40.10">
    <property type="entry name" value="Immunoglobulins"/>
    <property type="match status" value="1"/>
</dbReference>
<evidence type="ECO:0000259" key="5">
    <source>
        <dbReference type="Pfam" id="PF19408"/>
    </source>
</evidence>
<feature type="domain" description="PKD-like" evidence="5">
    <location>
        <begin position="1211"/>
        <end position="1280"/>
    </location>
</feature>
<dbReference type="EMBL" id="BAABHC010000014">
    <property type="protein sequence ID" value="GAA4435240.1"/>
    <property type="molecule type" value="Genomic_DNA"/>
</dbReference>
<sequence>MSSFSEKVILLVVGFCMVSLVAFAQSAPSLGAVYEFNALASLKVKNEGGTIVNASVGASDGPVEGFPPGEIRREKHAQDAYAKQAIVEARSVQALLGSYPATATLNSGNLAGEVIVPGVYHISGDAIINGKLTFNGQGGINPLVIIKVSGKLNIQRAEYEMLNGASGVNLFWVVEGDVTVNKGASALGNIFSGGNITLSDGAQLQGRLVATEGEIRLTNSVLNIPADLEVKLSKTPGSRGVNTYAFGETITYTISIRNNGPVNENGVAVADIQYTGELLSYTSSIANAPFNGSTWAVGAFDYKEEATLTITARINKAGSGYLRALIYGYGIDEIRSNNTADLSFCVLLSETGEITGPGEVCVNENYIYSIAPVEGATRYTWSVPSGWSYTLLGPTSIRVKAGTNAGLIKVTASNTCGEGPARAFEVVSQDGPPAKPGPISGPADLCGGKQGITYSIAPVDKATSYTWAVPAGWAILRGQGTTEIEVNATGAGGQVTVQPANSCGTGDLQALQVAVYENVPPAPAAIRGTPQGCAGSTATYAVDAVAGAGANGYKWGVPAGWTITAGQGSRQITVRVGTAAGNVSVQVENTCGTGPLVTLPVQPVTAAPMALGPITGTAMACTLEKGLLYAVDPVATALSYDWRLPSGWVITAGAGTNQITVNAGSSGGTVSVAAVNDCGASNRSTLAVQASPNAPAVPEAITGGQFGCVGSTGAYSIAAVGGASSYIWTVPAGWGIISGQGSTSIQVTVGKGSGSITVKAVSACGTSPATSLPVTPVASAPINIQLSEENSSVCVGATITIKALNAVNIGTFVWEVPDGWTITSGQGTAQLTVKAGSASGTVRVTATNGCGELKVSKEVTVSALPPVAPGAITGPSAVCEASLQVYSISAVGGAASYSWTVPAGWSILKGQGTTAIEVKAGKLAGNITVATANGCGSGSKSAILAVVSTTGVPAAIGAITAPQSGFCQGTANLGYSIAALANAASYTWEVPAGWVITSGQGTTSIKVTAGTTPGNIKVTAANACGAGSTKAIQVAPQVLPVAPLITSGPTNPCVGVATIYTVAGTGGVDAYIWEVPAGWAILSGQGTASIEVKATRTAGEVRVTARNSCGGSTTTELGVVPSEGLPAAPGAVEGPASACTGRAVIYKVAAASASASYTWSVPAGWEITSGQGTGEITVIAGNSGGNVAVAASSGCGSSQSASLQVGVVPVLTPTLIIDSSTPCAGLVYEVEAIAGAVAYNWVVPTGWTVTSGGGTNKITVTPGEGAGAITLSVSNGACDSDPISVTPNSELAKSELSFPNVFSPNNDGNNDTWVIRNLQNYPQNQLTVLNRWGNEVYKAKAYTGGWDGDNLSEGTYFYIASVKMCDGGEKVFKGFVTIVR</sequence>
<dbReference type="InterPro" id="IPR021884">
    <property type="entry name" value="Ice-bd_prot"/>
</dbReference>
<evidence type="ECO:0000256" key="1">
    <source>
        <dbReference type="ARBA" id="ARBA00005445"/>
    </source>
</evidence>
<feature type="domain" description="PKD-like" evidence="5">
    <location>
        <begin position="432"/>
        <end position="513"/>
    </location>
</feature>
<dbReference type="InterPro" id="IPR045829">
    <property type="entry name" value="PKD_6"/>
</dbReference>
<dbReference type="InterPro" id="IPR047589">
    <property type="entry name" value="DUF11_rpt"/>
</dbReference>
<keyword evidence="2 3" id="KW-0732">Signal</keyword>
<feature type="domain" description="PKD-like" evidence="5">
    <location>
        <begin position="351"/>
        <end position="426"/>
    </location>
</feature>
<reference evidence="7" key="1">
    <citation type="journal article" date="2019" name="Int. J. Syst. Evol. Microbiol.">
        <title>The Global Catalogue of Microorganisms (GCM) 10K type strain sequencing project: providing services to taxonomists for standard genome sequencing and annotation.</title>
        <authorList>
            <consortium name="The Broad Institute Genomics Platform"/>
            <consortium name="The Broad Institute Genome Sequencing Center for Infectious Disease"/>
            <person name="Wu L."/>
            <person name="Ma J."/>
        </authorList>
    </citation>
    <scope>NUCLEOTIDE SEQUENCE [LARGE SCALE GENOMIC DNA]</scope>
    <source>
        <strain evidence="7">JCM 17926</strain>
    </source>
</reference>
<gene>
    <name evidence="6" type="ORF">GCM10023188_27090</name>
</gene>
<keyword evidence="7" id="KW-1185">Reference proteome</keyword>
<dbReference type="Pfam" id="PF11999">
    <property type="entry name" value="Ice_binding"/>
    <property type="match status" value="1"/>
</dbReference>
<evidence type="ECO:0000256" key="2">
    <source>
        <dbReference type="ARBA" id="ARBA00022729"/>
    </source>
</evidence>
<accession>A0ABP8LTP9</accession>
<dbReference type="InterPro" id="IPR001434">
    <property type="entry name" value="OmcB-like_DUF11"/>
</dbReference>
<feature type="domain" description="PKD-like" evidence="5">
    <location>
        <begin position="520"/>
        <end position="600"/>
    </location>
</feature>
<comment type="similarity">
    <text evidence="1">Belongs to the ice-binding protein family.</text>
</comment>
<proteinExistence type="inferred from homology"/>
<dbReference type="Pfam" id="PF01345">
    <property type="entry name" value="DUF11"/>
    <property type="match status" value="1"/>
</dbReference>
<evidence type="ECO:0000259" key="4">
    <source>
        <dbReference type="Pfam" id="PF01345"/>
    </source>
</evidence>
<dbReference type="InterPro" id="IPR026341">
    <property type="entry name" value="T9SS_type_B"/>
</dbReference>
<evidence type="ECO:0000256" key="3">
    <source>
        <dbReference type="SAM" id="SignalP"/>
    </source>
</evidence>
<comment type="caution">
    <text evidence="6">The sequence shown here is derived from an EMBL/GenBank/DDBJ whole genome shotgun (WGS) entry which is preliminary data.</text>
</comment>
<feature type="domain" description="PKD-like" evidence="5">
    <location>
        <begin position="953"/>
        <end position="1034"/>
    </location>
</feature>
<dbReference type="InterPro" id="IPR013783">
    <property type="entry name" value="Ig-like_fold"/>
</dbReference>
<evidence type="ECO:0000313" key="6">
    <source>
        <dbReference type="EMBL" id="GAA4435240.1"/>
    </source>
</evidence>
<evidence type="ECO:0000313" key="7">
    <source>
        <dbReference type="Proteomes" id="UP001500552"/>
    </source>
</evidence>